<dbReference type="InterPro" id="IPR002293">
    <property type="entry name" value="AA/rel_permease1"/>
</dbReference>
<accession>A0A3P3R676</accession>
<sequence length="737" mass="79075">MVPTENDSKLTRELGLAAVFTTAAGTMIGAGIFVLPGPAAAEAGPSSALAFVFAGIIALVATMCAVELATAMPRAGGPYFFVSRAMGPLVGTIIGLGAWLALILKGSFALVGLGWYITYFSSVSVLAVAAVGGIFLIIVNWLGAEQSGRLQTFVVLGLLMILAVFVGGGVPVIDTSNFDPLLEHGWNGVITATGLVFISYLGVVKATAVAGEVEDPGTTFPRALIAAVVFVTLLYAGIMLIITGVMSLPEIEASTAPVADAGELFLGTVGGAIIALAGVFATVSTANAATLSSSRFPFAMSQDGLMTPKLRKSSTRFGTPTRSIWLTGLIMIGLALLFDAEGLAKLGGTFGILVFALLNVTVVLLRGAQPEWYDPDFRTPFSPWLPLLGATAALLLIPFMGLLSQVSAIVLIVLGIAWYYVQTQIGETVQPDHTIGDQLQRVQYRQAIDDKAERLGTEVDTHSKIVVEVLQERPNRDLLAIVAAFARRYDATLDVVVISEVPAQLPLSEYDPRLDRAWVDTLERRLESTDCDVNFEHVLARDRTDALFDQIDDRTELVVIDWYAPIEKQYLRGSHVDKILHSDIPVQIAVLKHRGMAKLQDIVVATEEKPYDRTEVELADAIAASTNSSLTLMKVIPADASQEMITTAKEYLDNLQELVSSPTETEIVLGDDVRTALIERGDAADLLILGSSSHPVPGFFGPTTDIVAAETESSVLLAKDPETMIPWYRRIKRRLFD</sequence>
<evidence type="ECO:0000256" key="6">
    <source>
        <dbReference type="SAM" id="Phobius"/>
    </source>
</evidence>
<dbReference type="GO" id="GO:0022857">
    <property type="term" value="F:transmembrane transporter activity"/>
    <property type="evidence" value="ECO:0007669"/>
    <property type="project" value="InterPro"/>
</dbReference>
<evidence type="ECO:0000256" key="4">
    <source>
        <dbReference type="ARBA" id="ARBA00022989"/>
    </source>
</evidence>
<dbReference type="RefSeq" id="WP_124956361.1">
    <property type="nucleotide sequence ID" value="NZ_RRCH01000037.1"/>
</dbReference>
<feature type="transmembrane region" description="Helical" evidence="6">
    <location>
        <begin position="185"/>
        <end position="203"/>
    </location>
</feature>
<dbReference type="GO" id="GO:0005886">
    <property type="term" value="C:plasma membrane"/>
    <property type="evidence" value="ECO:0007669"/>
    <property type="project" value="UniProtKB-SubCell"/>
</dbReference>
<protein>
    <submittedName>
        <fullName evidence="7">Amino acid transporter</fullName>
    </submittedName>
</protein>
<keyword evidence="3 6" id="KW-0812">Transmembrane</keyword>
<evidence type="ECO:0000313" key="7">
    <source>
        <dbReference type="EMBL" id="RRJ28409.1"/>
    </source>
</evidence>
<feature type="transmembrane region" description="Helical" evidence="6">
    <location>
        <begin position="323"/>
        <end position="340"/>
    </location>
</feature>
<dbReference type="EMBL" id="RRCH01000037">
    <property type="protein sequence ID" value="RRJ28409.1"/>
    <property type="molecule type" value="Genomic_DNA"/>
</dbReference>
<dbReference type="OrthoDB" id="200469at2157"/>
<dbReference type="Gene3D" id="3.40.50.12370">
    <property type="match status" value="1"/>
</dbReference>
<dbReference type="Proteomes" id="UP000282322">
    <property type="component" value="Unassembled WGS sequence"/>
</dbReference>
<dbReference type="Pfam" id="PF13520">
    <property type="entry name" value="AA_permease_2"/>
    <property type="match status" value="1"/>
</dbReference>
<dbReference type="SUPFAM" id="SSF52402">
    <property type="entry name" value="Adenine nucleotide alpha hydrolases-like"/>
    <property type="match status" value="1"/>
</dbReference>
<feature type="transmembrane region" description="Helical" evidence="6">
    <location>
        <begin position="224"/>
        <end position="245"/>
    </location>
</feature>
<dbReference type="PANTHER" id="PTHR42770:SF11">
    <property type="entry name" value="INNER MEMBRANE TRANSPORT PROTEIN YBAT"/>
    <property type="match status" value="1"/>
</dbReference>
<feature type="transmembrane region" description="Helical" evidence="6">
    <location>
        <begin position="116"/>
        <end position="141"/>
    </location>
</feature>
<evidence type="ECO:0000256" key="5">
    <source>
        <dbReference type="ARBA" id="ARBA00023136"/>
    </source>
</evidence>
<keyword evidence="2" id="KW-1003">Cell membrane</keyword>
<feature type="transmembrane region" description="Helical" evidence="6">
    <location>
        <begin position="265"/>
        <end position="291"/>
    </location>
</feature>
<feature type="transmembrane region" description="Helical" evidence="6">
    <location>
        <begin position="153"/>
        <end position="173"/>
    </location>
</feature>
<dbReference type="Gene3D" id="1.20.1740.10">
    <property type="entry name" value="Amino acid/polyamine transporter I"/>
    <property type="match status" value="1"/>
</dbReference>
<comment type="caution">
    <text evidence="7">The sequence shown here is derived from an EMBL/GenBank/DDBJ whole genome shotgun (WGS) entry which is preliminary data.</text>
</comment>
<gene>
    <name evidence="7" type="ORF">EIK79_15650</name>
</gene>
<dbReference type="AlphaFoldDB" id="A0A3P3R676"/>
<dbReference type="InterPro" id="IPR050367">
    <property type="entry name" value="APC_superfamily"/>
</dbReference>
<evidence type="ECO:0000256" key="3">
    <source>
        <dbReference type="ARBA" id="ARBA00022692"/>
    </source>
</evidence>
<feature type="transmembrane region" description="Helical" evidence="6">
    <location>
        <begin position="81"/>
        <end position="104"/>
    </location>
</feature>
<proteinExistence type="predicted"/>
<evidence type="ECO:0000256" key="2">
    <source>
        <dbReference type="ARBA" id="ARBA00022475"/>
    </source>
</evidence>
<reference evidence="7 8" key="1">
    <citation type="submission" date="2018-11" db="EMBL/GenBank/DDBJ databases">
        <title>Taxonoimc description of Halomarina strain SPP-AMP-1.</title>
        <authorList>
            <person name="Pal Y."/>
            <person name="Srinivasana K."/>
            <person name="Verma A."/>
            <person name="Kumar P."/>
        </authorList>
    </citation>
    <scope>NUCLEOTIDE SEQUENCE [LARGE SCALE GENOMIC DNA]</scope>
    <source>
        <strain evidence="7 8">SPP-AMP-1</strain>
    </source>
</reference>
<feature type="transmembrane region" description="Helical" evidence="6">
    <location>
        <begin position="387"/>
        <end position="420"/>
    </location>
</feature>
<feature type="transmembrane region" description="Helical" evidence="6">
    <location>
        <begin position="346"/>
        <end position="366"/>
    </location>
</feature>
<organism evidence="7 8">
    <name type="scientific">Halocatena pleomorpha</name>
    <dbReference type="NCBI Taxonomy" id="1785090"/>
    <lineage>
        <taxon>Archaea</taxon>
        <taxon>Methanobacteriati</taxon>
        <taxon>Methanobacteriota</taxon>
        <taxon>Stenosarchaea group</taxon>
        <taxon>Halobacteria</taxon>
        <taxon>Halobacteriales</taxon>
        <taxon>Natronomonadaceae</taxon>
        <taxon>Halocatena</taxon>
    </lineage>
</organism>
<comment type="subcellular location">
    <subcellularLocation>
        <location evidence="1">Cell membrane</location>
        <topology evidence="1">Multi-pass membrane protein</topology>
    </subcellularLocation>
</comment>
<name>A0A3P3R676_9EURY</name>
<keyword evidence="8" id="KW-1185">Reference proteome</keyword>
<keyword evidence="4 6" id="KW-1133">Transmembrane helix</keyword>
<feature type="transmembrane region" description="Helical" evidence="6">
    <location>
        <begin position="47"/>
        <end position="69"/>
    </location>
</feature>
<dbReference type="PANTHER" id="PTHR42770">
    <property type="entry name" value="AMINO ACID TRANSPORTER-RELATED"/>
    <property type="match status" value="1"/>
</dbReference>
<evidence type="ECO:0000313" key="8">
    <source>
        <dbReference type="Proteomes" id="UP000282322"/>
    </source>
</evidence>
<feature type="transmembrane region" description="Helical" evidence="6">
    <location>
        <begin position="14"/>
        <end position="35"/>
    </location>
</feature>
<evidence type="ECO:0000256" key="1">
    <source>
        <dbReference type="ARBA" id="ARBA00004651"/>
    </source>
</evidence>
<keyword evidence="5 6" id="KW-0472">Membrane</keyword>